<dbReference type="AlphaFoldDB" id="A0AAV8VPP4"/>
<gene>
    <name evidence="2" type="ORF">NQ315_004516</name>
</gene>
<dbReference type="GO" id="GO:0004523">
    <property type="term" value="F:RNA-DNA hybrid ribonuclease activity"/>
    <property type="evidence" value="ECO:0007669"/>
    <property type="project" value="InterPro"/>
</dbReference>
<dbReference type="PROSITE" id="PS50879">
    <property type="entry name" value="RNASE_H_1"/>
    <property type="match status" value="1"/>
</dbReference>
<name>A0AAV8VPP4_9CUCU</name>
<dbReference type="InterPro" id="IPR002156">
    <property type="entry name" value="RNaseH_domain"/>
</dbReference>
<dbReference type="GO" id="GO:0003676">
    <property type="term" value="F:nucleic acid binding"/>
    <property type="evidence" value="ECO:0007669"/>
    <property type="project" value="InterPro"/>
</dbReference>
<organism evidence="2 3">
    <name type="scientific">Exocentrus adspersus</name>
    <dbReference type="NCBI Taxonomy" id="1586481"/>
    <lineage>
        <taxon>Eukaryota</taxon>
        <taxon>Metazoa</taxon>
        <taxon>Ecdysozoa</taxon>
        <taxon>Arthropoda</taxon>
        <taxon>Hexapoda</taxon>
        <taxon>Insecta</taxon>
        <taxon>Pterygota</taxon>
        <taxon>Neoptera</taxon>
        <taxon>Endopterygota</taxon>
        <taxon>Coleoptera</taxon>
        <taxon>Polyphaga</taxon>
        <taxon>Cucujiformia</taxon>
        <taxon>Chrysomeloidea</taxon>
        <taxon>Cerambycidae</taxon>
        <taxon>Lamiinae</taxon>
        <taxon>Acanthocinini</taxon>
        <taxon>Exocentrus</taxon>
    </lineage>
</organism>
<dbReference type="Gene3D" id="3.30.420.10">
    <property type="entry name" value="Ribonuclease H-like superfamily/Ribonuclease H"/>
    <property type="match status" value="1"/>
</dbReference>
<evidence type="ECO:0000313" key="3">
    <source>
        <dbReference type="Proteomes" id="UP001159042"/>
    </source>
</evidence>
<evidence type="ECO:0000259" key="1">
    <source>
        <dbReference type="PROSITE" id="PS50879"/>
    </source>
</evidence>
<protein>
    <recommendedName>
        <fullName evidence="1">RNase H type-1 domain-containing protein</fullName>
    </recommendedName>
</protein>
<sequence length="201" mass="22021">MVYSTSALRAEKEVPMFAMNVIEAKDRLGLSGNYSTTFLSTKLLVDLIRHSSSVSQAEVLAVLMVAHRNDVKNSKEGKILVCSDSQKALRAINSPRTRSTLVQECGDALESLARQKQVELVWVPGSMGIQGNERANQLTCLGSGPSCQGPQPIFGISRGSIDGSLSKWAYQRLGMSWRTNTGCREAHNFLDEPDSSKWWGS</sequence>
<proteinExistence type="predicted"/>
<comment type="caution">
    <text evidence="2">The sequence shown here is derived from an EMBL/GenBank/DDBJ whole genome shotgun (WGS) entry which is preliminary data.</text>
</comment>
<reference evidence="2 3" key="1">
    <citation type="journal article" date="2023" name="Insect Mol. Biol.">
        <title>Genome sequencing provides insights into the evolution of gene families encoding plant cell wall-degrading enzymes in longhorned beetles.</title>
        <authorList>
            <person name="Shin N.R."/>
            <person name="Okamura Y."/>
            <person name="Kirsch R."/>
            <person name="Pauchet Y."/>
        </authorList>
    </citation>
    <scope>NUCLEOTIDE SEQUENCE [LARGE SCALE GENOMIC DNA]</scope>
    <source>
        <strain evidence="2">EAD_L_NR</strain>
    </source>
</reference>
<feature type="domain" description="RNase H type-1" evidence="1">
    <location>
        <begin position="1"/>
        <end position="144"/>
    </location>
</feature>
<dbReference type="EMBL" id="JANEYG010000045">
    <property type="protein sequence ID" value="KAJ8916149.1"/>
    <property type="molecule type" value="Genomic_DNA"/>
</dbReference>
<dbReference type="InterPro" id="IPR036397">
    <property type="entry name" value="RNaseH_sf"/>
</dbReference>
<dbReference type="SUPFAM" id="SSF53098">
    <property type="entry name" value="Ribonuclease H-like"/>
    <property type="match status" value="1"/>
</dbReference>
<evidence type="ECO:0000313" key="2">
    <source>
        <dbReference type="EMBL" id="KAJ8916149.1"/>
    </source>
</evidence>
<dbReference type="InterPro" id="IPR012337">
    <property type="entry name" value="RNaseH-like_sf"/>
</dbReference>
<keyword evidence="3" id="KW-1185">Reference proteome</keyword>
<dbReference type="Proteomes" id="UP001159042">
    <property type="component" value="Unassembled WGS sequence"/>
</dbReference>
<accession>A0AAV8VPP4</accession>
<dbReference type="CDD" id="cd09276">
    <property type="entry name" value="Rnase_HI_RT_non_LTR"/>
    <property type="match status" value="1"/>
</dbReference>